<feature type="signal peptide" evidence="1">
    <location>
        <begin position="1"/>
        <end position="15"/>
    </location>
</feature>
<evidence type="ECO:0000313" key="3">
    <source>
        <dbReference type="Proteomes" id="UP001266305"/>
    </source>
</evidence>
<evidence type="ECO:0000256" key="1">
    <source>
        <dbReference type="SAM" id="SignalP"/>
    </source>
</evidence>
<dbReference type="Proteomes" id="UP001266305">
    <property type="component" value="Unassembled WGS sequence"/>
</dbReference>
<keyword evidence="1" id="KW-0732">Signal</keyword>
<gene>
    <name evidence="2" type="ORF">P7K49_026141</name>
</gene>
<protein>
    <submittedName>
        <fullName evidence="2">Uncharacterized protein</fullName>
    </submittedName>
</protein>
<dbReference type="EMBL" id="JASSZA010000012">
    <property type="protein sequence ID" value="KAK2097107.1"/>
    <property type="molecule type" value="Genomic_DNA"/>
</dbReference>
<name>A0ABQ9UJ60_SAGOE</name>
<organism evidence="2 3">
    <name type="scientific">Saguinus oedipus</name>
    <name type="common">Cotton-top tamarin</name>
    <name type="synonym">Oedipomidas oedipus</name>
    <dbReference type="NCBI Taxonomy" id="9490"/>
    <lineage>
        <taxon>Eukaryota</taxon>
        <taxon>Metazoa</taxon>
        <taxon>Chordata</taxon>
        <taxon>Craniata</taxon>
        <taxon>Vertebrata</taxon>
        <taxon>Euteleostomi</taxon>
        <taxon>Mammalia</taxon>
        <taxon>Eutheria</taxon>
        <taxon>Euarchontoglires</taxon>
        <taxon>Primates</taxon>
        <taxon>Haplorrhini</taxon>
        <taxon>Platyrrhini</taxon>
        <taxon>Cebidae</taxon>
        <taxon>Callitrichinae</taxon>
        <taxon>Saguinus</taxon>
    </lineage>
</organism>
<proteinExistence type="predicted"/>
<reference evidence="2 3" key="1">
    <citation type="submission" date="2023-05" db="EMBL/GenBank/DDBJ databases">
        <title>B98-5 Cell Line De Novo Hybrid Assembly: An Optical Mapping Approach.</title>
        <authorList>
            <person name="Kananen K."/>
            <person name="Auerbach J.A."/>
            <person name="Kautto E."/>
            <person name="Blachly J.S."/>
        </authorList>
    </citation>
    <scope>NUCLEOTIDE SEQUENCE [LARGE SCALE GENOMIC DNA]</scope>
    <source>
        <strain evidence="2">B95-8</strain>
        <tissue evidence="2">Cell line</tissue>
    </source>
</reference>
<accession>A0ABQ9UJ60</accession>
<sequence>MWLMVVATVSSQGLAAAPGLGFSCIRGPGWVDPAELTGTQQPLEANLPGAQRVLSSIGI</sequence>
<comment type="caution">
    <text evidence="2">The sequence shown here is derived from an EMBL/GenBank/DDBJ whole genome shotgun (WGS) entry which is preliminary data.</text>
</comment>
<feature type="chain" id="PRO_5045868919" evidence="1">
    <location>
        <begin position="16"/>
        <end position="59"/>
    </location>
</feature>
<evidence type="ECO:0000313" key="2">
    <source>
        <dbReference type="EMBL" id="KAK2097107.1"/>
    </source>
</evidence>
<keyword evidence="3" id="KW-1185">Reference proteome</keyword>